<dbReference type="Gene3D" id="3.40.50.980">
    <property type="match status" value="2"/>
</dbReference>
<dbReference type="SMART" id="SM00823">
    <property type="entry name" value="PKS_PP"/>
    <property type="match status" value="1"/>
</dbReference>
<dbReference type="CDD" id="cd19531">
    <property type="entry name" value="LCL_NRPS-like"/>
    <property type="match status" value="1"/>
</dbReference>
<reference evidence="7" key="1">
    <citation type="journal article" date="2011" name="J. Am. Chem. Soc.">
        <title>Biosynthesis of the allylmalonyl-CoA extender unit for the FK506 polyketide synthase proceeds through a dedicated polyketide synthase and facilitates the mutasynthesis of analogues.</title>
        <authorList>
            <person name="Mo S."/>
            <person name="Kim D.H."/>
            <person name="Lee J.H."/>
            <person name="Park J.W."/>
            <person name="Basnet D.B."/>
            <person name="Ban Y.H."/>
            <person name="Yoo Y.J."/>
            <person name="Chen S.W."/>
            <person name="Park S.R."/>
            <person name="Choi E.A."/>
            <person name="Kim E."/>
            <person name="Jin Y.Y."/>
            <person name="Lee S.K."/>
            <person name="Park J.Y."/>
            <person name="Liu Y."/>
            <person name="Lee M.O."/>
            <person name="Lee K.S."/>
            <person name="Kim S.J."/>
            <person name="Kim D."/>
            <person name="Park B.C."/>
            <person name="Lee S.G."/>
            <person name="Kwon H.J."/>
            <person name="Suh J.W."/>
            <person name="Moore B.S."/>
            <person name="Lim S.K."/>
            <person name="Yoon Y.J."/>
        </authorList>
    </citation>
    <scope>NUCLEOTIDE SEQUENCE</scope>
    <source>
        <strain evidence="7">KCTC 11604BP</strain>
    </source>
</reference>
<dbReference type="Pfam" id="PF13193">
    <property type="entry name" value="AMP-binding_C"/>
    <property type="match status" value="1"/>
</dbReference>
<dbReference type="NCBIfam" id="TIGR01733">
    <property type="entry name" value="AA-adenyl-dom"/>
    <property type="match status" value="1"/>
</dbReference>
<dbReference type="Pfam" id="PF00668">
    <property type="entry name" value="Condensation"/>
    <property type="match status" value="2"/>
</dbReference>
<dbReference type="InterPro" id="IPR025110">
    <property type="entry name" value="AMP-bd_C"/>
</dbReference>
<dbReference type="Gene3D" id="3.30.559.30">
    <property type="entry name" value="Nonribosomal peptide synthetase, condensation domain"/>
    <property type="match status" value="2"/>
</dbReference>
<name>E9KTI4_9ACTN</name>
<evidence type="ECO:0000256" key="5">
    <source>
        <dbReference type="SAM" id="MobiDB-lite"/>
    </source>
</evidence>
<feature type="region of interest" description="Disordered" evidence="5">
    <location>
        <begin position="1001"/>
        <end position="1022"/>
    </location>
</feature>
<dbReference type="PANTHER" id="PTHR45527:SF1">
    <property type="entry name" value="FATTY ACID SYNTHASE"/>
    <property type="match status" value="1"/>
</dbReference>
<dbReference type="SUPFAM" id="SSF52777">
    <property type="entry name" value="CoA-dependent acyltransferases"/>
    <property type="match status" value="4"/>
</dbReference>
<evidence type="ECO:0000259" key="6">
    <source>
        <dbReference type="PROSITE" id="PS50075"/>
    </source>
</evidence>
<accession>E9KTI4</accession>
<dbReference type="GO" id="GO:0008610">
    <property type="term" value="P:lipid biosynthetic process"/>
    <property type="evidence" value="ECO:0007669"/>
    <property type="project" value="UniProtKB-ARBA"/>
</dbReference>
<dbReference type="Pfam" id="PF00550">
    <property type="entry name" value="PP-binding"/>
    <property type="match status" value="1"/>
</dbReference>
<dbReference type="GO" id="GO:0003824">
    <property type="term" value="F:catalytic activity"/>
    <property type="evidence" value="ECO:0007669"/>
    <property type="project" value="InterPro"/>
</dbReference>
<evidence type="ECO:0000313" key="7">
    <source>
        <dbReference type="EMBL" id="ADU56324.1"/>
    </source>
</evidence>
<dbReference type="Gene3D" id="3.30.300.30">
    <property type="match status" value="1"/>
</dbReference>
<evidence type="ECO:0000256" key="2">
    <source>
        <dbReference type="ARBA" id="ARBA00006432"/>
    </source>
</evidence>
<dbReference type="InterPro" id="IPR009081">
    <property type="entry name" value="PP-bd_ACP"/>
</dbReference>
<gene>
    <name evidence="7" type="primary">fkbP</name>
    <name evidence="7" type="ORF">Tcs_11604BP_030</name>
</gene>
<feature type="compositionally biased region" description="Basic and acidic residues" evidence="5">
    <location>
        <begin position="27"/>
        <end position="42"/>
    </location>
</feature>
<dbReference type="Gene3D" id="3.30.559.10">
    <property type="entry name" value="Chloramphenicol acetyltransferase-like domain"/>
    <property type="match status" value="2"/>
</dbReference>
<feature type="compositionally biased region" description="Polar residues" evidence="5">
    <location>
        <begin position="16"/>
        <end position="26"/>
    </location>
</feature>
<dbReference type="GO" id="GO:0043041">
    <property type="term" value="P:amino acid activation for nonribosomal peptide biosynthetic process"/>
    <property type="evidence" value="ECO:0007669"/>
    <property type="project" value="TreeGrafter"/>
</dbReference>
<sequence>MTPDGKRPGTLRLGGSTKNRGSQGNGETRESRENQGSRKDQGNRGNRHREIGTANRSEPLLTSFSQRRIWFLQELDPDSNAYNLPLVLRLSGPLDAALLERALALVVARHEALRTVFDAADGEPVQRVLPPSPRILRRSRAADDRDAARLVRDEIAAPFDLSTGPLIRALLIRVDDGRHVLAVVVHHIACDGWSFGILQLELAAHYSALRDTSRPAVLPPLSLQYADFAAWERSELTGAGLEERLAHWRHRLQDAPPVLRLPSDRPRPAVAAPDAGMVEWRPPDALTSAVLRLGHDAGTTVFMTLLSAFQIVLARHAGTLDVVVGTPVANRTRAALEGLIGMFVNTLALRGDLSGDPTFRELLGRCRAMATDAFAHADLPFENLIEVVAPDRDLSVNPVVQVLLQVLRRDTTTAALPGVTAEPFSAGRWFTRFDLEFHVYEEAGGTLAGELLYSRALFDEPRITGLLDEFTAVLRAVTADPDVRLSGLPAGDAGTAPAPVVPSNDTARALPVETLPELLARYAARTPDAVAVTDPRTSLTYAELDRRANRLAQLLRARGTATGDLVGICADRGVDLVVGIVGILKAGAAYVPLDPEHPAERTAFVLEDARLTTVVTDSAYRPRFPGVPHVVTPDDPQLARQPDTAPRIVLDRDSLAYAIYTSGSTGKPKAVLMPGVSAVNLLLWQERTMGREPASRTVQFVTSTFDYSVQEIFSALLGGTLVIPPDEVRLDPPGLARWMDEQAITRIYAPTAVLRALVGHVDPHSDQLSALRHLCQGGEALVLDTRLRELCRHRPRLRVHNHYGPAESQLITAYTLPSDPGTWPAAAPIGPPIDNTRIHLLDDALRPVPDGMPGQLCVAGIGLARGYLARPGLTAERWVPGGATGEERLYLTGDLARRAPSGDLDFLGRIDDQVKIRGIRIEPGEIENALADDPRVADAAVSVREDPRGEKFLAAYVVPAGGPYGDGFAASLRDGLAARLPAYLVPSSVVTVAALPRTTSGKVDRRALPDPEPARGSDRQAAPRTVAERVVCRIFQDVLDVPRVGADDDFFMLGGHSLLATRLVSRIRAEFGVDIALRTLFDGRTPAALARAVDTAGPAAVPPPVLSFPGAGPAPVTAAQEQMLHSHGSLLAAPSYTVAPYGFRLYGPLDHPALNAALTRITARHEPLRTGFHGRTQIVHPPAEVRAEVVEPVPGGVPDAVRVARAELTRPFDLVNGPLLRAVLLPLGTEDHVLLLMLHHLAGDGWSFDLLVRELSGASPELPVSYTDVARWERTPEVVAARDNDRSYWRRQLEGARAPELPTIRPRGTTAAPDGRAFLWTLDDTTVAAARRISGARNSTLQETVLGAFALVVAEAAGTDDLLVTTPFADRGQAGTEHLIGFFAKVLALRVDVGDGNGGTASYPEVLRRVGTAMTGAHTHQSVPYSAMRAADPALPPAPLSFQLISALSTELRLPGLRTEPFPVVAESVDDINGELSVNLFDDGRTVSGAVVHDAALLDRAAVTDLLTRVESTLRAAAGDLTVPVTGPVGSE</sequence>
<keyword evidence="3" id="KW-0596">Phosphopantetheine</keyword>
<organism evidence="7">
    <name type="scientific">Streptomyces sp. KCTC 11604BP</name>
    <dbReference type="NCBI Taxonomy" id="941587"/>
    <lineage>
        <taxon>Bacteria</taxon>
        <taxon>Bacillati</taxon>
        <taxon>Actinomycetota</taxon>
        <taxon>Actinomycetes</taxon>
        <taxon>Kitasatosporales</taxon>
        <taxon>Streptomycetaceae</taxon>
        <taxon>Streptomyces</taxon>
    </lineage>
</organism>
<dbReference type="FunFam" id="1.10.1200.10:FF:000016">
    <property type="entry name" value="Non-ribosomal peptide synthase"/>
    <property type="match status" value="1"/>
</dbReference>
<dbReference type="InterPro" id="IPR006162">
    <property type="entry name" value="Ppantetheine_attach_site"/>
</dbReference>
<dbReference type="Gene3D" id="1.10.1200.10">
    <property type="entry name" value="ACP-like"/>
    <property type="match status" value="1"/>
</dbReference>
<dbReference type="SUPFAM" id="SSF47336">
    <property type="entry name" value="ACP-like"/>
    <property type="match status" value="1"/>
</dbReference>
<comment type="similarity">
    <text evidence="2">Belongs to the ATP-dependent AMP-binding enzyme family.</text>
</comment>
<feature type="compositionally biased region" description="Basic and acidic residues" evidence="5">
    <location>
        <begin position="1002"/>
        <end position="1018"/>
    </location>
</feature>
<dbReference type="InterPro" id="IPR036736">
    <property type="entry name" value="ACP-like_sf"/>
</dbReference>
<protein>
    <submittedName>
        <fullName evidence="7">Peptide synthetase</fullName>
    </submittedName>
</protein>
<dbReference type="InterPro" id="IPR000873">
    <property type="entry name" value="AMP-dep_synth/lig_dom"/>
</dbReference>
<evidence type="ECO:0000256" key="3">
    <source>
        <dbReference type="ARBA" id="ARBA00022450"/>
    </source>
</evidence>
<dbReference type="GO" id="GO:0017000">
    <property type="term" value="P:antibiotic biosynthetic process"/>
    <property type="evidence" value="ECO:0007669"/>
    <property type="project" value="UniProtKB-ARBA"/>
</dbReference>
<dbReference type="FunFam" id="3.40.50.980:FF:000001">
    <property type="entry name" value="Non-ribosomal peptide synthetase"/>
    <property type="match status" value="1"/>
</dbReference>
<dbReference type="InterPro" id="IPR010071">
    <property type="entry name" value="AA_adenyl_dom"/>
</dbReference>
<dbReference type="InterPro" id="IPR023213">
    <property type="entry name" value="CAT-like_dom_sf"/>
</dbReference>
<dbReference type="Gene3D" id="2.30.38.10">
    <property type="entry name" value="Luciferase, Domain 3"/>
    <property type="match status" value="1"/>
</dbReference>
<keyword evidence="4" id="KW-0597">Phosphoprotein</keyword>
<dbReference type="GO" id="GO:0031177">
    <property type="term" value="F:phosphopantetheine binding"/>
    <property type="evidence" value="ECO:0007669"/>
    <property type="project" value="InterPro"/>
</dbReference>
<dbReference type="GO" id="GO:0044550">
    <property type="term" value="P:secondary metabolite biosynthetic process"/>
    <property type="evidence" value="ECO:0007669"/>
    <property type="project" value="TreeGrafter"/>
</dbReference>
<dbReference type="PROSITE" id="PS00012">
    <property type="entry name" value="PHOSPHOPANTETHEINE"/>
    <property type="match status" value="1"/>
</dbReference>
<dbReference type="SUPFAM" id="SSF56801">
    <property type="entry name" value="Acetyl-CoA synthetase-like"/>
    <property type="match status" value="1"/>
</dbReference>
<dbReference type="GO" id="GO:0072330">
    <property type="term" value="P:monocarboxylic acid biosynthetic process"/>
    <property type="evidence" value="ECO:0007669"/>
    <property type="project" value="UniProtKB-ARBA"/>
</dbReference>
<dbReference type="InterPro" id="IPR045851">
    <property type="entry name" value="AMP-bd_C_sf"/>
</dbReference>
<evidence type="ECO:0000256" key="1">
    <source>
        <dbReference type="ARBA" id="ARBA00001957"/>
    </source>
</evidence>
<dbReference type="PROSITE" id="PS50075">
    <property type="entry name" value="CARRIER"/>
    <property type="match status" value="1"/>
</dbReference>
<dbReference type="KEGG" id="ag:ADU56324"/>
<feature type="region of interest" description="Disordered" evidence="5">
    <location>
        <begin position="1"/>
        <end position="58"/>
    </location>
</feature>
<dbReference type="GO" id="GO:0005829">
    <property type="term" value="C:cytosol"/>
    <property type="evidence" value="ECO:0007669"/>
    <property type="project" value="TreeGrafter"/>
</dbReference>
<dbReference type="PANTHER" id="PTHR45527">
    <property type="entry name" value="NONRIBOSOMAL PEPTIDE SYNTHETASE"/>
    <property type="match status" value="1"/>
</dbReference>
<dbReference type="InterPro" id="IPR020806">
    <property type="entry name" value="PKS_PP-bd"/>
</dbReference>
<dbReference type="Pfam" id="PF00501">
    <property type="entry name" value="AMP-binding"/>
    <property type="match status" value="1"/>
</dbReference>
<feature type="domain" description="Carrier" evidence="6">
    <location>
        <begin position="1022"/>
        <end position="1097"/>
    </location>
</feature>
<evidence type="ECO:0000256" key="4">
    <source>
        <dbReference type="ARBA" id="ARBA00022553"/>
    </source>
</evidence>
<proteinExistence type="inferred from homology"/>
<dbReference type="CDD" id="cd17651">
    <property type="entry name" value="A_NRPS_VisG_like"/>
    <property type="match status" value="1"/>
</dbReference>
<dbReference type="EMBL" id="HM116537">
    <property type="protein sequence ID" value="ADU56324.1"/>
    <property type="molecule type" value="Genomic_DNA"/>
</dbReference>
<comment type="cofactor">
    <cofactor evidence="1">
        <name>pantetheine 4'-phosphate</name>
        <dbReference type="ChEBI" id="CHEBI:47942"/>
    </cofactor>
</comment>
<dbReference type="InterPro" id="IPR001242">
    <property type="entry name" value="Condensation_dom"/>
</dbReference>